<gene>
    <name evidence="4" type="ORF">TeGR_g150</name>
</gene>
<dbReference type="PANTHER" id="PTHR12442:SF22">
    <property type="entry name" value="CYTOPLASMIC DYNEIN 1 INTERMEDIATE CHAIN-RELATED"/>
    <property type="match status" value="1"/>
</dbReference>
<dbReference type="Gene3D" id="2.130.10.10">
    <property type="entry name" value="YVTN repeat-like/Quinoprotein amine dehydrogenase"/>
    <property type="match status" value="1"/>
</dbReference>
<keyword evidence="3" id="KW-0677">Repeat</keyword>
<keyword evidence="2" id="KW-0853">WD repeat</keyword>
<dbReference type="InterPro" id="IPR050687">
    <property type="entry name" value="Dynein_IC"/>
</dbReference>
<evidence type="ECO:0000256" key="3">
    <source>
        <dbReference type="ARBA" id="ARBA00022737"/>
    </source>
</evidence>
<reference evidence="4 5" key="1">
    <citation type="journal article" date="2023" name="Commun. Biol.">
        <title>Genome analysis of Parmales, the sister group of diatoms, reveals the evolutionary specialization of diatoms from phago-mixotrophs to photoautotrophs.</title>
        <authorList>
            <person name="Ban H."/>
            <person name="Sato S."/>
            <person name="Yoshikawa S."/>
            <person name="Yamada K."/>
            <person name="Nakamura Y."/>
            <person name="Ichinomiya M."/>
            <person name="Sato N."/>
            <person name="Blanc-Mathieu R."/>
            <person name="Endo H."/>
            <person name="Kuwata A."/>
            <person name="Ogata H."/>
        </authorList>
    </citation>
    <scope>NUCLEOTIDE SEQUENCE [LARGE SCALE GENOMIC DNA]</scope>
</reference>
<dbReference type="SUPFAM" id="SSF50978">
    <property type="entry name" value="WD40 repeat-like"/>
    <property type="match status" value="1"/>
</dbReference>
<dbReference type="InterPro" id="IPR015943">
    <property type="entry name" value="WD40/YVTN_repeat-like_dom_sf"/>
</dbReference>
<comment type="caution">
    <text evidence="4">The sequence shown here is derived from an EMBL/GenBank/DDBJ whole genome shotgun (WGS) entry which is preliminary data.</text>
</comment>
<proteinExistence type="predicted"/>
<accession>A0ABQ6M5W4</accession>
<name>A0ABQ6M5W4_9STRA</name>
<dbReference type="EMBL" id="BRYB01005077">
    <property type="protein sequence ID" value="GMI20146.1"/>
    <property type="molecule type" value="Genomic_DNA"/>
</dbReference>
<sequence length="240" mass="24740">ACFAGSSDLLLCGAETGDLLLFDVRAPPLPLHRSSYAGGNRHLSPVVFVGAPTPTTLVSASADGAVNTWDVADLSSPVAKLSLGAAKGGLTAGSLEGGMLTLGTENGSLVTVDLSKKKDNIAGTERRHYGPCVCLLGAGDWEGEGGLLTCGADWKISWGTGEYQDEGYVGYSSLAVSGGGRYVWASGIGGGVEVFDRREGMRKCGEQPGGRWIVASDDGRRMVWDAGGGIVCGKIRESLL</sequence>
<organism evidence="4 5">
    <name type="scientific">Tetraparma gracilis</name>
    <dbReference type="NCBI Taxonomy" id="2962635"/>
    <lineage>
        <taxon>Eukaryota</taxon>
        <taxon>Sar</taxon>
        <taxon>Stramenopiles</taxon>
        <taxon>Ochrophyta</taxon>
        <taxon>Bolidophyceae</taxon>
        <taxon>Parmales</taxon>
        <taxon>Triparmaceae</taxon>
        <taxon>Tetraparma</taxon>
    </lineage>
</organism>
<keyword evidence="1" id="KW-0963">Cytoplasm</keyword>
<evidence type="ECO:0000313" key="4">
    <source>
        <dbReference type="EMBL" id="GMI20146.1"/>
    </source>
</evidence>
<evidence type="ECO:0000256" key="1">
    <source>
        <dbReference type="ARBA" id="ARBA00022490"/>
    </source>
</evidence>
<dbReference type="Proteomes" id="UP001165060">
    <property type="component" value="Unassembled WGS sequence"/>
</dbReference>
<feature type="non-terminal residue" evidence="4">
    <location>
        <position position="1"/>
    </location>
</feature>
<keyword evidence="5" id="KW-1185">Reference proteome</keyword>
<evidence type="ECO:0000313" key="5">
    <source>
        <dbReference type="Proteomes" id="UP001165060"/>
    </source>
</evidence>
<dbReference type="PANTHER" id="PTHR12442">
    <property type="entry name" value="DYNEIN INTERMEDIATE CHAIN"/>
    <property type="match status" value="1"/>
</dbReference>
<protein>
    <submittedName>
        <fullName evidence="4">Uncharacterized protein</fullName>
    </submittedName>
</protein>
<evidence type="ECO:0000256" key="2">
    <source>
        <dbReference type="ARBA" id="ARBA00022574"/>
    </source>
</evidence>
<dbReference type="InterPro" id="IPR036322">
    <property type="entry name" value="WD40_repeat_dom_sf"/>
</dbReference>